<organism evidence="1 2">
    <name type="scientific">Paraburkholderia silvatlantica</name>
    <dbReference type="NCBI Taxonomy" id="321895"/>
    <lineage>
        <taxon>Bacteria</taxon>
        <taxon>Pseudomonadati</taxon>
        <taxon>Pseudomonadota</taxon>
        <taxon>Betaproteobacteria</taxon>
        <taxon>Burkholderiales</taxon>
        <taxon>Burkholderiaceae</taxon>
        <taxon>Paraburkholderia</taxon>
    </lineage>
</organism>
<evidence type="ECO:0000313" key="1">
    <source>
        <dbReference type="EMBL" id="PYE11925.1"/>
    </source>
</evidence>
<dbReference type="AlphaFoldDB" id="A0A2V4TGJ8"/>
<reference evidence="1 2" key="1">
    <citation type="submission" date="2018-06" db="EMBL/GenBank/DDBJ databases">
        <title>Genomic Encyclopedia of Type Strains, Phase IV (KMG-V): Genome sequencing to study the core and pangenomes of soil and plant-associated prokaryotes.</title>
        <authorList>
            <person name="Whitman W."/>
        </authorList>
    </citation>
    <scope>NUCLEOTIDE SEQUENCE [LARGE SCALE GENOMIC DNA]</scope>
    <source>
        <strain evidence="1 2">SRCL-318</strain>
    </source>
</reference>
<sequence>FFFVRPAGRTHSEVKVLYTPGKGKC</sequence>
<evidence type="ECO:0000313" key="2">
    <source>
        <dbReference type="Proteomes" id="UP000247772"/>
    </source>
</evidence>
<dbReference type="Proteomes" id="UP000247772">
    <property type="component" value="Unassembled WGS sequence"/>
</dbReference>
<dbReference type="EMBL" id="QJSQ01000074">
    <property type="protein sequence ID" value="PYE11925.1"/>
    <property type="molecule type" value="Genomic_DNA"/>
</dbReference>
<feature type="non-terminal residue" evidence="1">
    <location>
        <position position="1"/>
    </location>
</feature>
<accession>A0A2V4TGJ8</accession>
<proteinExistence type="predicted"/>
<comment type="caution">
    <text evidence="1">The sequence shown here is derived from an EMBL/GenBank/DDBJ whole genome shotgun (WGS) entry which is preliminary data.</text>
</comment>
<name>A0A2V4TGJ8_9BURK</name>
<gene>
    <name evidence="1" type="ORF">C7410_1741</name>
</gene>
<protein>
    <submittedName>
        <fullName evidence="1">Uncharacterized protein</fullName>
    </submittedName>
</protein>